<dbReference type="GO" id="GO:0003968">
    <property type="term" value="F:RNA-directed RNA polymerase activity"/>
    <property type="evidence" value="ECO:0007669"/>
    <property type="project" value="InterPro"/>
</dbReference>
<feature type="domain" description="RdRp catalytic" evidence="6">
    <location>
        <begin position="472"/>
        <end position="600"/>
    </location>
</feature>
<comment type="similarity">
    <text evidence="1">Belongs to the nodaviridae RNA polymerase family.</text>
</comment>
<dbReference type="InterPro" id="IPR043647">
    <property type="entry name" value="Noda_Vmethyltr_dom"/>
</dbReference>
<dbReference type="Pfam" id="PF19222">
    <property type="entry name" value="Noda_Vmethyltr"/>
    <property type="match status" value="1"/>
</dbReference>
<dbReference type="InterPro" id="IPR043502">
    <property type="entry name" value="DNA/RNA_pol_sf"/>
</dbReference>
<evidence type="ECO:0000256" key="5">
    <source>
        <dbReference type="ARBA" id="ARBA00032757"/>
    </source>
</evidence>
<dbReference type="InterPro" id="IPR007094">
    <property type="entry name" value="RNA-dir_pol_PSvirus"/>
</dbReference>
<dbReference type="GO" id="GO:0006351">
    <property type="term" value="P:DNA-templated transcription"/>
    <property type="evidence" value="ECO:0007669"/>
    <property type="project" value="InterPro"/>
</dbReference>
<name>A0A893AB58_9VIRU</name>
<dbReference type="Pfam" id="PF00680">
    <property type="entry name" value="RdRP_1"/>
    <property type="match status" value="1"/>
</dbReference>
<proteinExistence type="inferred from homology"/>
<evidence type="ECO:0000259" key="6">
    <source>
        <dbReference type="PROSITE" id="PS50507"/>
    </source>
</evidence>
<dbReference type="InterPro" id="IPR001205">
    <property type="entry name" value="RNA-dir_pol_C"/>
</dbReference>
<evidence type="ECO:0000256" key="1">
    <source>
        <dbReference type="ARBA" id="ARBA00007751"/>
    </source>
</evidence>
<dbReference type="PROSITE" id="PS50507">
    <property type="entry name" value="RDRP_SSRNA_POS"/>
    <property type="match status" value="1"/>
</dbReference>
<dbReference type="EMBL" id="MW347393">
    <property type="protein sequence ID" value="QRQ90169.1"/>
    <property type="molecule type" value="Genomic_RNA"/>
</dbReference>
<organism evidence="7">
    <name type="scientific">Riboviria sp</name>
    <dbReference type="NCBI Taxonomy" id="2585031"/>
    <lineage>
        <taxon>Viruses</taxon>
        <taxon>Riboviria</taxon>
    </lineage>
</organism>
<keyword evidence="2" id="KW-0808">Transferase</keyword>
<keyword evidence="4" id="KW-0693">Viral RNA replication</keyword>
<dbReference type="GO" id="GO:0003723">
    <property type="term" value="F:RNA binding"/>
    <property type="evidence" value="ECO:0007669"/>
    <property type="project" value="InterPro"/>
</dbReference>
<evidence type="ECO:0000256" key="2">
    <source>
        <dbReference type="ARBA" id="ARBA00022679"/>
    </source>
</evidence>
<dbReference type="SUPFAM" id="SSF56672">
    <property type="entry name" value="DNA/RNA polymerases"/>
    <property type="match status" value="1"/>
</dbReference>
<reference evidence="7" key="1">
    <citation type="submission" date="2020-11" db="EMBL/GenBank/DDBJ databases">
        <title>Viral genomes from river ports along the Yangtze River in China.</title>
        <authorList>
            <person name="Lu J."/>
            <person name="Shen Q."/>
            <person name="Yang S."/>
            <person name="Zhang W."/>
        </authorList>
    </citation>
    <scope>NUCLEOTIDE SEQUENCE</scope>
    <source>
        <strain evidence="7">3nj-RDRP-5</strain>
    </source>
</reference>
<accession>A0A893AB58</accession>
<evidence type="ECO:0000256" key="3">
    <source>
        <dbReference type="ARBA" id="ARBA00022695"/>
    </source>
</evidence>
<protein>
    <recommendedName>
        <fullName evidence="5">RNA replicase</fullName>
    </recommendedName>
</protein>
<evidence type="ECO:0000256" key="4">
    <source>
        <dbReference type="ARBA" id="ARBA00022953"/>
    </source>
</evidence>
<keyword evidence="3" id="KW-0548">Nucleotidyltransferase</keyword>
<sequence>MSNSDQRKGLAGFRTYFWAKDFEKTPIQHNINNTQIPIFIDVDYYYDMPEYLAYNSNPVLISTFSPTKTGDSKPEYEFSFDKDSNLNYIVSGGATYKHKLWNYHVDTVTASATFLGIPYATTSYIVDRRTIAEHRDVILLTPNSHWGLSSILLNWLFPNESMPPLKRYDLLRGTHLRMKTVTPKGSYVSTSAPNQPHCAYILVQEDCDILNLANSTKVGLNRASIQSRLRDSYPDEQATTSTQASQILYDYYVRNNDNLTTMELLTNRLTRLTSAFSFIPQPMTTTTYDQNPKEYFRYQYGKIEEDAKPSLYAYMKPLYAGAYAPDKTKGNEEQAVKKRITDIAKKNTADPFVLRIIEEFIELLVPTPGLLKPHDIEEVERRQPKPQQQVHLRNAENAAFYKPYISTFLKAEAYPKPSDPRVISTLPAKLKVEYSRYTYAISDWLKGVKCYAFGRHPNEIDEHIARTCIKYGSISPTDFSRYDGTISPAARTFETMLIHRLFPPSCHKEIEKLHNNQFNLLAYCPYGTTYHQGTARASGSPETSIFNSLWNMFSAYLGHRKTRDGTGFRSSAKAWEYTNDGLYGGDDGLTPMLDKEAYEGACHMIGLNVKLTTFKKPEMGVNFLGRIYGPDIWHGDTSNCADFKKQLFKLHVTHIRPGLSDDQILLDKTIGLTLSDANTPVLGPFARKAQELKGNLHAAPDGSSSYRYITANAEDPTTHFNNPQAFWYREYVTQVMPNFNYDQFENWLAQADSLHYLLNAPKFYTDLDPVEMPKDNIKINNDYHVTTLTTTYKKEKQLREVKVRGAKRRIKDRHVAKPAALPAAPAVAGSTQ</sequence>
<evidence type="ECO:0000313" key="7">
    <source>
        <dbReference type="EMBL" id="QRQ90169.1"/>
    </source>
</evidence>
<dbReference type="GO" id="GO:0039694">
    <property type="term" value="P:viral RNA genome replication"/>
    <property type="evidence" value="ECO:0007669"/>
    <property type="project" value="InterPro"/>
</dbReference>